<dbReference type="RefSeq" id="XP_033521658.1">
    <property type="nucleotide sequence ID" value="XM_033662780.1"/>
</dbReference>
<dbReference type="InterPro" id="IPR015889">
    <property type="entry name" value="Intradiol_dOase_core"/>
</dbReference>
<dbReference type="SUPFAM" id="SSF49482">
    <property type="entry name" value="Aromatic compound dioxygenase"/>
    <property type="match status" value="1"/>
</dbReference>
<keyword evidence="3" id="KW-0223">Dioxygenase</keyword>
<name>A0A6A6A5W3_9PLEO</name>
<dbReference type="AlphaFoldDB" id="A0A6A6A5W3"/>
<gene>
    <name evidence="3" type="ORF">P153DRAFT_256615</name>
</gene>
<feature type="non-terminal residue" evidence="3">
    <location>
        <position position="363"/>
    </location>
</feature>
<proteinExistence type="predicted"/>
<evidence type="ECO:0000313" key="3">
    <source>
        <dbReference type="EMBL" id="KAF2127269.1"/>
    </source>
</evidence>
<accession>A0A6A6A5W3</accession>
<dbReference type="PANTHER" id="PTHR34315:SF1">
    <property type="entry name" value="INTRADIOL RING-CLEAVAGE DIOXYGENASES DOMAIN-CONTAINING PROTEIN-RELATED"/>
    <property type="match status" value="1"/>
</dbReference>
<dbReference type="GO" id="GO:0016702">
    <property type="term" value="F:oxidoreductase activity, acting on single donors with incorporation of molecular oxygen, incorporation of two atoms of oxygen"/>
    <property type="evidence" value="ECO:0007669"/>
    <property type="project" value="InterPro"/>
</dbReference>
<sequence length="363" mass="38444">GAAMLMQPSIAHPGESPEQHAKDMAERRSYLDSHKRSLAHCADKLKARGNDIAMHQRRSAAVEKLRAKRSIEASKPFLRARDVDSVLATSHLSNMTGITADTDPDTLFSGNASCILTPEVTQGPYYVSGEYVREDMSEDQEGVPLTLNIQLIDVNTCEPVPSIYLELWHCNSTGVYSGISASGNGDSTDTSNLNNTFLRGIAQSDDSGVVVMQSVFPGHYTSRATHIHVLSHNAESTVLANDTLTGNTVTHVGQVFFDQDLITLVETQEPYASNTQELTTNADDSILSEEAATVDPVVEYVLLGDDISEGVFGWLAFGIDTTNAMNVTGAATLTANGGVANADSGMGGGGGSAPSGMMPSGGM</sequence>
<organism evidence="3 4">
    <name type="scientific">Dothidotthia symphoricarpi CBS 119687</name>
    <dbReference type="NCBI Taxonomy" id="1392245"/>
    <lineage>
        <taxon>Eukaryota</taxon>
        <taxon>Fungi</taxon>
        <taxon>Dikarya</taxon>
        <taxon>Ascomycota</taxon>
        <taxon>Pezizomycotina</taxon>
        <taxon>Dothideomycetes</taxon>
        <taxon>Pleosporomycetidae</taxon>
        <taxon>Pleosporales</taxon>
        <taxon>Dothidotthiaceae</taxon>
        <taxon>Dothidotthia</taxon>
    </lineage>
</organism>
<dbReference type="CDD" id="cd03457">
    <property type="entry name" value="intradiol_dioxygenase_like"/>
    <property type="match status" value="1"/>
</dbReference>
<protein>
    <submittedName>
        <fullName evidence="3">Extracellular dioxygenase</fullName>
    </submittedName>
</protein>
<dbReference type="PANTHER" id="PTHR34315">
    <property type="match status" value="1"/>
</dbReference>
<feature type="non-terminal residue" evidence="3">
    <location>
        <position position="1"/>
    </location>
</feature>
<dbReference type="InterPro" id="IPR000627">
    <property type="entry name" value="Intradiol_dOase_C"/>
</dbReference>
<dbReference type="GeneID" id="54403212"/>
<feature type="region of interest" description="Disordered" evidence="1">
    <location>
        <begin position="1"/>
        <end position="29"/>
    </location>
</feature>
<evidence type="ECO:0000259" key="2">
    <source>
        <dbReference type="Pfam" id="PF00775"/>
    </source>
</evidence>
<keyword evidence="3" id="KW-0560">Oxidoreductase</keyword>
<feature type="compositionally biased region" description="Basic and acidic residues" evidence="1">
    <location>
        <begin position="15"/>
        <end position="29"/>
    </location>
</feature>
<evidence type="ECO:0000313" key="4">
    <source>
        <dbReference type="Proteomes" id="UP000799771"/>
    </source>
</evidence>
<reference evidence="3" key="1">
    <citation type="journal article" date="2020" name="Stud. Mycol.">
        <title>101 Dothideomycetes genomes: a test case for predicting lifestyles and emergence of pathogens.</title>
        <authorList>
            <person name="Haridas S."/>
            <person name="Albert R."/>
            <person name="Binder M."/>
            <person name="Bloem J."/>
            <person name="Labutti K."/>
            <person name="Salamov A."/>
            <person name="Andreopoulos B."/>
            <person name="Baker S."/>
            <person name="Barry K."/>
            <person name="Bills G."/>
            <person name="Bluhm B."/>
            <person name="Cannon C."/>
            <person name="Castanera R."/>
            <person name="Culley D."/>
            <person name="Daum C."/>
            <person name="Ezra D."/>
            <person name="Gonzalez J."/>
            <person name="Henrissat B."/>
            <person name="Kuo A."/>
            <person name="Liang C."/>
            <person name="Lipzen A."/>
            <person name="Lutzoni F."/>
            <person name="Magnuson J."/>
            <person name="Mondo S."/>
            <person name="Nolan M."/>
            <person name="Ohm R."/>
            <person name="Pangilinan J."/>
            <person name="Park H.-J."/>
            <person name="Ramirez L."/>
            <person name="Alfaro M."/>
            <person name="Sun H."/>
            <person name="Tritt A."/>
            <person name="Yoshinaga Y."/>
            <person name="Zwiers L.-H."/>
            <person name="Turgeon B."/>
            <person name="Goodwin S."/>
            <person name="Spatafora J."/>
            <person name="Crous P."/>
            <person name="Grigoriev I."/>
        </authorList>
    </citation>
    <scope>NUCLEOTIDE SEQUENCE</scope>
    <source>
        <strain evidence="3">CBS 119687</strain>
    </source>
</reference>
<dbReference type="EMBL" id="ML977511">
    <property type="protein sequence ID" value="KAF2127269.1"/>
    <property type="molecule type" value="Genomic_DNA"/>
</dbReference>
<feature type="domain" description="Intradiol ring-cleavage dioxygenases" evidence="2">
    <location>
        <begin position="130"/>
        <end position="235"/>
    </location>
</feature>
<dbReference type="GO" id="GO:0008199">
    <property type="term" value="F:ferric iron binding"/>
    <property type="evidence" value="ECO:0007669"/>
    <property type="project" value="InterPro"/>
</dbReference>
<dbReference type="Gene3D" id="2.60.130.10">
    <property type="entry name" value="Aromatic compound dioxygenase"/>
    <property type="match status" value="1"/>
</dbReference>
<evidence type="ECO:0000256" key="1">
    <source>
        <dbReference type="SAM" id="MobiDB-lite"/>
    </source>
</evidence>
<keyword evidence="4" id="KW-1185">Reference proteome</keyword>
<dbReference type="OrthoDB" id="121380at2759"/>
<dbReference type="Pfam" id="PF00775">
    <property type="entry name" value="Dioxygenase_C"/>
    <property type="match status" value="1"/>
</dbReference>
<dbReference type="Proteomes" id="UP000799771">
    <property type="component" value="Unassembled WGS sequence"/>
</dbReference>